<comment type="caution">
    <text evidence="2">The sequence shown here is derived from an EMBL/GenBank/DDBJ whole genome shotgun (WGS) entry which is preliminary data.</text>
</comment>
<keyword evidence="1" id="KW-0812">Transmembrane</keyword>
<keyword evidence="3" id="KW-1185">Reference proteome</keyword>
<proteinExistence type="predicted"/>
<reference evidence="2" key="2">
    <citation type="submission" date="2023-06" db="EMBL/GenBank/DDBJ databases">
        <authorList>
            <consortium name="Lawrence Berkeley National Laboratory"/>
            <person name="Haridas S."/>
            <person name="Hensen N."/>
            <person name="Bonometti L."/>
            <person name="Westerberg I."/>
            <person name="Brannstrom I.O."/>
            <person name="Guillou S."/>
            <person name="Cros-Aarteil S."/>
            <person name="Calhoun S."/>
            <person name="Kuo A."/>
            <person name="Mondo S."/>
            <person name="Pangilinan J."/>
            <person name="Riley R."/>
            <person name="Labutti K."/>
            <person name="Andreopoulos B."/>
            <person name="Lipzen A."/>
            <person name="Chen C."/>
            <person name="Yanf M."/>
            <person name="Daum C."/>
            <person name="Ng V."/>
            <person name="Clum A."/>
            <person name="Steindorff A."/>
            <person name="Ohm R."/>
            <person name="Martin F."/>
            <person name="Silar P."/>
            <person name="Natvig D."/>
            <person name="Lalanne C."/>
            <person name="Gautier V."/>
            <person name="Ament-Velasquez S.L."/>
            <person name="Kruys A."/>
            <person name="Hutchinson M.I."/>
            <person name="Powell A.J."/>
            <person name="Barry K."/>
            <person name="Miller A.N."/>
            <person name="Grigoriev I.V."/>
            <person name="Debuchy R."/>
            <person name="Gladieux P."/>
            <person name="Thoren M.H."/>
            <person name="Johannesson H."/>
        </authorList>
    </citation>
    <scope>NUCLEOTIDE SEQUENCE</scope>
    <source>
        <strain evidence="2">CBS 958.72</strain>
    </source>
</reference>
<gene>
    <name evidence="2" type="ORF">B0T24DRAFT_641566</name>
</gene>
<feature type="transmembrane region" description="Helical" evidence="1">
    <location>
        <begin position="349"/>
        <end position="370"/>
    </location>
</feature>
<feature type="transmembrane region" description="Helical" evidence="1">
    <location>
        <begin position="75"/>
        <end position="95"/>
    </location>
</feature>
<protein>
    <submittedName>
        <fullName evidence="2">Uncharacterized protein</fullName>
    </submittedName>
</protein>
<evidence type="ECO:0000256" key="1">
    <source>
        <dbReference type="SAM" id="Phobius"/>
    </source>
</evidence>
<feature type="transmembrane region" description="Helical" evidence="1">
    <location>
        <begin position="107"/>
        <end position="129"/>
    </location>
</feature>
<feature type="transmembrane region" description="Helical" evidence="1">
    <location>
        <begin position="159"/>
        <end position="181"/>
    </location>
</feature>
<dbReference type="AlphaFoldDB" id="A0AAE0JTY3"/>
<accession>A0AAE0JTY3</accession>
<feature type="transmembrane region" description="Helical" evidence="1">
    <location>
        <begin position="485"/>
        <end position="509"/>
    </location>
</feature>
<feature type="transmembrane region" description="Helical" evidence="1">
    <location>
        <begin position="382"/>
        <end position="404"/>
    </location>
</feature>
<feature type="transmembrane region" description="Helical" evidence="1">
    <location>
        <begin position="15"/>
        <end position="38"/>
    </location>
</feature>
<feature type="transmembrane region" description="Helical" evidence="1">
    <location>
        <begin position="202"/>
        <end position="223"/>
    </location>
</feature>
<evidence type="ECO:0000313" key="2">
    <source>
        <dbReference type="EMBL" id="KAK3361415.1"/>
    </source>
</evidence>
<dbReference type="Proteomes" id="UP001287356">
    <property type="component" value="Unassembled WGS sequence"/>
</dbReference>
<feature type="transmembrane region" description="Helical" evidence="1">
    <location>
        <begin position="270"/>
        <end position="292"/>
    </location>
</feature>
<evidence type="ECO:0000313" key="3">
    <source>
        <dbReference type="Proteomes" id="UP001287356"/>
    </source>
</evidence>
<feature type="transmembrane region" description="Helical" evidence="1">
    <location>
        <begin position="45"/>
        <end position="69"/>
    </location>
</feature>
<dbReference type="EMBL" id="JAULSN010000011">
    <property type="protein sequence ID" value="KAK3361415.1"/>
    <property type="molecule type" value="Genomic_DNA"/>
</dbReference>
<reference evidence="2" key="1">
    <citation type="journal article" date="2023" name="Mol. Phylogenet. Evol.">
        <title>Genome-scale phylogeny and comparative genomics of the fungal order Sordariales.</title>
        <authorList>
            <person name="Hensen N."/>
            <person name="Bonometti L."/>
            <person name="Westerberg I."/>
            <person name="Brannstrom I.O."/>
            <person name="Guillou S."/>
            <person name="Cros-Aarteil S."/>
            <person name="Calhoun S."/>
            <person name="Haridas S."/>
            <person name="Kuo A."/>
            <person name="Mondo S."/>
            <person name="Pangilinan J."/>
            <person name="Riley R."/>
            <person name="LaButti K."/>
            <person name="Andreopoulos B."/>
            <person name="Lipzen A."/>
            <person name="Chen C."/>
            <person name="Yan M."/>
            <person name="Daum C."/>
            <person name="Ng V."/>
            <person name="Clum A."/>
            <person name="Steindorff A."/>
            <person name="Ohm R.A."/>
            <person name="Martin F."/>
            <person name="Silar P."/>
            <person name="Natvig D.O."/>
            <person name="Lalanne C."/>
            <person name="Gautier V."/>
            <person name="Ament-Velasquez S.L."/>
            <person name="Kruys A."/>
            <person name="Hutchinson M.I."/>
            <person name="Powell A.J."/>
            <person name="Barry K."/>
            <person name="Miller A.N."/>
            <person name="Grigoriev I.V."/>
            <person name="Debuchy R."/>
            <person name="Gladieux P."/>
            <person name="Hiltunen Thoren M."/>
            <person name="Johannesson H."/>
        </authorList>
    </citation>
    <scope>NUCLEOTIDE SEQUENCE</scope>
    <source>
        <strain evidence="2">CBS 958.72</strain>
    </source>
</reference>
<feature type="transmembrane region" description="Helical" evidence="1">
    <location>
        <begin position="313"/>
        <end position="337"/>
    </location>
</feature>
<organism evidence="2 3">
    <name type="scientific">Lasiosphaeria ovina</name>
    <dbReference type="NCBI Taxonomy" id="92902"/>
    <lineage>
        <taxon>Eukaryota</taxon>
        <taxon>Fungi</taxon>
        <taxon>Dikarya</taxon>
        <taxon>Ascomycota</taxon>
        <taxon>Pezizomycotina</taxon>
        <taxon>Sordariomycetes</taxon>
        <taxon>Sordariomycetidae</taxon>
        <taxon>Sordariales</taxon>
        <taxon>Lasiosphaeriaceae</taxon>
        <taxon>Lasiosphaeria</taxon>
    </lineage>
</organism>
<sequence length="532" mass="55589">MDDSTSCNIEVNPDIIGIGVRVALYVQALAGPIASFAAPKGSRKLLALANKTMGFMGLALLITSFSFAGKHELDLFHALCLFHLIGLVGLSISGAGEEKHSSSVVEFGSRVLHYLGLLGFFIFQIYVFATAPTFGPQPECNDGVRYVLFGIDTPATSPAFRGLFIAMFAIMLFVSVLSLLRDESDESDENKGDYIMGKILETVLRLLCFGEGAIFLLLMAFFAKMKKSRQEDDGKEGYKLLGEVVGRSYVIVMLELIIHRNSDSSTANEWGFGQILSMVLLLGPLAELVSGYSESKGPSFTHNDRFRFFLQPLIRIVVSAVDLAICAAGGAAAAATGAHVNGDPVTSGIVRYGALGGVIGSGVLGVCVFVAKAASTVTSSTLVFAVSPLGAGFAIALAICNRVLGEAPNAILLGAILGGIPTIFGSSWNAAGGPNRSLLIMADAVRASSDAIGLSLFVVSILAALAGIGFDAIGGAVFAQVARTNGFPICTLGSAAAAGAVYSVIVYILHIPQSIGWISLSRGHHPSFSDSD</sequence>
<feature type="transmembrane region" description="Helical" evidence="1">
    <location>
        <begin position="452"/>
        <end position="479"/>
    </location>
</feature>
<feature type="transmembrane region" description="Helical" evidence="1">
    <location>
        <begin position="410"/>
        <end position="431"/>
    </location>
</feature>
<keyword evidence="1" id="KW-1133">Transmembrane helix</keyword>
<keyword evidence="1" id="KW-0472">Membrane</keyword>
<name>A0AAE0JTY3_9PEZI</name>